<organism evidence="11 12">
    <name type="scientific">Kyrpidia spormannii</name>
    <dbReference type="NCBI Taxonomy" id="2055160"/>
    <lineage>
        <taxon>Bacteria</taxon>
        <taxon>Bacillati</taxon>
        <taxon>Bacillota</taxon>
        <taxon>Bacilli</taxon>
        <taxon>Bacillales</taxon>
        <taxon>Alicyclobacillaceae</taxon>
        <taxon>Kyrpidia</taxon>
    </lineage>
</organism>
<evidence type="ECO:0000256" key="8">
    <source>
        <dbReference type="ARBA" id="ARBA00023235"/>
    </source>
</evidence>
<dbReference type="Proteomes" id="UP000231932">
    <property type="component" value="Chromosome"/>
</dbReference>
<evidence type="ECO:0000313" key="12">
    <source>
        <dbReference type="Proteomes" id="UP000231932"/>
    </source>
</evidence>
<keyword evidence="5 9" id="KW-0028">Amino-acid biosynthesis</keyword>
<gene>
    <name evidence="9" type="primary">trpF</name>
    <name evidence="11" type="ORF">CVV65_07860</name>
</gene>
<dbReference type="PANTHER" id="PTHR42894">
    <property type="entry name" value="N-(5'-PHOSPHORIBOSYL)ANTHRANILATE ISOMERASE"/>
    <property type="match status" value="1"/>
</dbReference>
<evidence type="ECO:0000256" key="5">
    <source>
        <dbReference type="ARBA" id="ARBA00022605"/>
    </source>
</evidence>
<dbReference type="PANTHER" id="PTHR42894:SF1">
    <property type="entry name" value="N-(5'-PHOSPHORIBOSYL)ANTHRANILATE ISOMERASE"/>
    <property type="match status" value="1"/>
</dbReference>
<evidence type="ECO:0000256" key="1">
    <source>
        <dbReference type="ARBA" id="ARBA00001164"/>
    </source>
</evidence>
<proteinExistence type="inferred from homology"/>
<dbReference type="SUPFAM" id="SSF51366">
    <property type="entry name" value="Ribulose-phoshate binding barrel"/>
    <property type="match status" value="1"/>
</dbReference>
<evidence type="ECO:0000313" key="11">
    <source>
        <dbReference type="EMBL" id="ATY84844.1"/>
    </source>
</evidence>
<dbReference type="GO" id="GO:0000162">
    <property type="term" value="P:L-tryptophan biosynthetic process"/>
    <property type="evidence" value="ECO:0007669"/>
    <property type="project" value="UniProtKB-UniRule"/>
</dbReference>
<accession>A0A2K8N677</accession>
<evidence type="ECO:0000256" key="7">
    <source>
        <dbReference type="ARBA" id="ARBA00023141"/>
    </source>
</evidence>
<evidence type="ECO:0000256" key="2">
    <source>
        <dbReference type="ARBA" id="ARBA00004664"/>
    </source>
</evidence>
<dbReference type="GO" id="GO:0004640">
    <property type="term" value="F:phosphoribosylanthranilate isomerase activity"/>
    <property type="evidence" value="ECO:0007669"/>
    <property type="project" value="UniProtKB-UniRule"/>
</dbReference>
<keyword evidence="7 9" id="KW-0057">Aromatic amino acid biosynthesis</keyword>
<evidence type="ECO:0000259" key="10">
    <source>
        <dbReference type="Pfam" id="PF00697"/>
    </source>
</evidence>
<reference evidence="12" key="1">
    <citation type="submission" date="2017-11" db="EMBL/GenBank/DDBJ databases">
        <title>Complete Genome Sequence of Kyrpidia sp. Strain EA-1, a thermophilic, hydrogen-oxidizing Bacterium, isolated from the Azores.</title>
        <authorList>
            <person name="Reiner J.E."/>
            <person name="Lapp C.J."/>
            <person name="Bunk B."/>
            <person name="Gescher J."/>
        </authorList>
    </citation>
    <scope>NUCLEOTIDE SEQUENCE [LARGE SCALE GENOMIC DNA]</scope>
    <source>
        <strain evidence="12">EA-1</strain>
    </source>
</reference>
<protein>
    <recommendedName>
        <fullName evidence="4 9">N-(5'-phosphoribosyl)anthranilate isomerase</fullName>
        <shortName evidence="9">PRAI</shortName>
        <ecNumber evidence="3 9">5.3.1.24</ecNumber>
    </recommendedName>
</protein>
<evidence type="ECO:0000256" key="3">
    <source>
        <dbReference type="ARBA" id="ARBA00012572"/>
    </source>
</evidence>
<comment type="pathway">
    <text evidence="2 9">Amino-acid biosynthesis; L-tryptophan biosynthesis; L-tryptophan from chorismate: step 3/5.</text>
</comment>
<dbReference type="RefSeq" id="WP_100667651.1">
    <property type="nucleotide sequence ID" value="NZ_CP024955.1"/>
</dbReference>
<dbReference type="InterPro" id="IPR044643">
    <property type="entry name" value="TrpF_fam"/>
</dbReference>
<dbReference type="UniPathway" id="UPA00035">
    <property type="reaction ID" value="UER00042"/>
</dbReference>
<dbReference type="InterPro" id="IPR001240">
    <property type="entry name" value="PRAI_dom"/>
</dbReference>
<comment type="catalytic activity">
    <reaction evidence="1 9">
        <text>N-(5-phospho-beta-D-ribosyl)anthranilate = 1-(2-carboxyphenylamino)-1-deoxy-D-ribulose 5-phosphate</text>
        <dbReference type="Rhea" id="RHEA:21540"/>
        <dbReference type="ChEBI" id="CHEBI:18277"/>
        <dbReference type="ChEBI" id="CHEBI:58613"/>
        <dbReference type="EC" id="5.3.1.24"/>
    </reaction>
</comment>
<dbReference type="EMBL" id="CP024955">
    <property type="protein sequence ID" value="ATY84844.1"/>
    <property type="molecule type" value="Genomic_DNA"/>
</dbReference>
<keyword evidence="6 9" id="KW-0822">Tryptophan biosynthesis</keyword>
<evidence type="ECO:0000256" key="6">
    <source>
        <dbReference type="ARBA" id="ARBA00022822"/>
    </source>
</evidence>
<dbReference type="Gene3D" id="3.20.20.70">
    <property type="entry name" value="Aldolase class I"/>
    <property type="match status" value="1"/>
</dbReference>
<keyword evidence="8 9" id="KW-0413">Isomerase</keyword>
<comment type="similarity">
    <text evidence="9">Belongs to the TrpF family.</text>
</comment>
<dbReference type="InterPro" id="IPR011060">
    <property type="entry name" value="RibuloseP-bd_barrel"/>
</dbReference>
<dbReference type="HAMAP" id="MF_00135">
    <property type="entry name" value="PRAI"/>
    <property type="match status" value="1"/>
</dbReference>
<dbReference type="EC" id="5.3.1.24" evidence="3 9"/>
<sequence>MTTVKACGFTRAEDVAAAERLGVDWIGLVFAPSKRRVEVEQAARLRAGTRLRCMGVFVDAGIEKVRETARRVGLDGVQLHGVESPEDCRRLRDEGLFVVKAFSALMERPGAAAAYKGAVDAVLVDAGVPGERGGRGQTFRWQDIPEWRKGAEGFFLWIAGGLRPENVQELLRGYRPDGVDVSSGIETGVPGVKDVARMEEFVRKVREWDDGTR</sequence>
<dbReference type="AlphaFoldDB" id="A0A2K8N677"/>
<feature type="domain" description="N-(5'phosphoribosyl) anthranilate isomerase (PRAI)" evidence="10">
    <location>
        <begin position="4"/>
        <end position="203"/>
    </location>
</feature>
<dbReference type="Pfam" id="PF00697">
    <property type="entry name" value="PRAI"/>
    <property type="match status" value="1"/>
</dbReference>
<name>A0A2K8N677_9BACL</name>
<keyword evidence="12" id="KW-1185">Reference proteome</keyword>
<evidence type="ECO:0000256" key="9">
    <source>
        <dbReference type="HAMAP-Rule" id="MF_00135"/>
    </source>
</evidence>
<evidence type="ECO:0000256" key="4">
    <source>
        <dbReference type="ARBA" id="ARBA00022272"/>
    </source>
</evidence>
<dbReference type="CDD" id="cd00405">
    <property type="entry name" value="PRAI"/>
    <property type="match status" value="1"/>
</dbReference>
<dbReference type="KEGG" id="kyr:CVV65_07860"/>
<dbReference type="InterPro" id="IPR013785">
    <property type="entry name" value="Aldolase_TIM"/>
</dbReference>
<dbReference type="OrthoDB" id="9786954at2"/>